<accession>A0ABR0EJN6</accession>
<sequence>MGEPSAALAVDTAVHLSVATILNGIELRNGHIGIIKTRGEGDQVRVEWRYAHAAANEVFISEKSLAPVYDQNYIRKEGEMEDFVLRISPGQGEVGVEAGQFGTIVSSDPEQGRVKVWIPSHLNELVWIPMQQDGKPVYRILHEHDFFPFRVTHKYTTDRSEVVEVGDEGKIFAHDPRGWVRVTVPQYPHPIIIPKNRIEVGTHRMTPTSRTIVRQNLPTPPQITPVAEGGLLYRTAFEFFKAIRDHAGDLAQIEQSILDLLGTDDEGPGRMADMIVAGCEEAGTLEQFDSTSFTLASICDAGQLVGSTKGDSTRLMTAEEGYQPKAMIYAIHHTDFSDQSGTAAFYIGESENGLEEMSSHNDGSAQDTCLHYGIWQASTKHRMVNICSAPEGDDQKPARLAMKMFFLVALDACAPKVVDPLPTPLSEAQLEEDDSISQSATSKPKKVLQYQESTFAIANIAEGVFKATGWPQGASRESFGPALCCNEDTRVRGPTVVQVAFDHLKQTVTISAFPS</sequence>
<evidence type="ECO:0000313" key="1">
    <source>
        <dbReference type="EMBL" id="KAK4501757.1"/>
    </source>
</evidence>
<reference evidence="1 2" key="1">
    <citation type="journal article" date="2023" name="G3 (Bethesda)">
        <title>A chromosome-level genome assembly of Zasmidium syzygii isolated from banana leaves.</title>
        <authorList>
            <person name="van Westerhoven A.C."/>
            <person name="Mehrabi R."/>
            <person name="Talebi R."/>
            <person name="Steentjes M.B.F."/>
            <person name="Corcolon B."/>
            <person name="Chong P.A."/>
            <person name="Kema G.H.J."/>
            <person name="Seidl M.F."/>
        </authorList>
    </citation>
    <scope>NUCLEOTIDE SEQUENCE [LARGE SCALE GENOMIC DNA]</scope>
    <source>
        <strain evidence="1 2">P124</strain>
    </source>
</reference>
<organism evidence="1 2">
    <name type="scientific">Zasmidium cellare</name>
    <name type="common">Wine cellar mold</name>
    <name type="synonym">Racodium cellare</name>
    <dbReference type="NCBI Taxonomy" id="395010"/>
    <lineage>
        <taxon>Eukaryota</taxon>
        <taxon>Fungi</taxon>
        <taxon>Dikarya</taxon>
        <taxon>Ascomycota</taxon>
        <taxon>Pezizomycotina</taxon>
        <taxon>Dothideomycetes</taxon>
        <taxon>Dothideomycetidae</taxon>
        <taxon>Mycosphaerellales</taxon>
        <taxon>Mycosphaerellaceae</taxon>
        <taxon>Zasmidium</taxon>
    </lineage>
</organism>
<evidence type="ECO:0000313" key="2">
    <source>
        <dbReference type="Proteomes" id="UP001305779"/>
    </source>
</evidence>
<name>A0ABR0EJN6_ZASCE</name>
<keyword evidence="2" id="KW-1185">Reference proteome</keyword>
<dbReference type="Proteomes" id="UP001305779">
    <property type="component" value="Unassembled WGS sequence"/>
</dbReference>
<protein>
    <submittedName>
        <fullName evidence="1">Uncharacterized protein</fullName>
    </submittedName>
</protein>
<gene>
    <name evidence="1" type="ORF">PRZ48_007566</name>
</gene>
<comment type="caution">
    <text evidence="1">The sequence shown here is derived from an EMBL/GenBank/DDBJ whole genome shotgun (WGS) entry which is preliminary data.</text>
</comment>
<dbReference type="EMBL" id="JAXOVC010000005">
    <property type="protein sequence ID" value="KAK4501757.1"/>
    <property type="molecule type" value="Genomic_DNA"/>
</dbReference>
<proteinExistence type="predicted"/>